<dbReference type="Proteomes" id="UP001497444">
    <property type="component" value="Chromosome 2"/>
</dbReference>
<accession>A0ABP0WMP8</accession>
<dbReference type="PANTHER" id="PTHR31301">
    <property type="entry name" value="LOB DOMAIN-CONTAINING PROTEIN 4-RELATED"/>
    <property type="match status" value="1"/>
</dbReference>
<dbReference type="EMBL" id="OZ020097">
    <property type="protein sequence ID" value="CAK9268159.1"/>
    <property type="molecule type" value="Genomic_DNA"/>
</dbReference>
<dbReference type="Pfam" id="PF03195">
    <property type="entry name" value="LOB"/>
    <property type="match status" value="1"/>
</dbReference>
<sequence>MTGSSVGGTNTTACAACKYQRRKCMPDCPLSPYFPADQPRRFANVHKLFGVSNTLRILKQVDPSKREDTVKSIAYEADMRDKDPVHGCLGVIAMLQNQVLNLKDELAIAHDQLYLLQQQQQNFHSQQSQLQLHALQGTSFATVTSSGVHDTGHVHGSSNAAALMNLQLQPYSSLGGNHLLLSTSSFNDHEYLRHESFDPPKLQIAREYDHRYADEEAADDSSFSLVQRQALVLQIKADEHELQRAAPPGSSYFGGVAGVSSGQFDDSPVSHHQMHHQAALVEEEQAASMHHRTRTAVLIPDGPVNLAVTSDHNFDLRRASNYSSGATAGHVNPDHAQWRSSPGVYLTLTNQH</sequence>
<evidence type="ECO:0000256" key="1">
    <source>
        <dbReference type="ARBA" id="ARBA00005474"/>
    </source>
</evidence>
<name>A0ABP0WMP8_9BRYO</name>
<keyword evidence="4" id="KW-1185">Reference proteome</keyword>
<feature type="domain" description="LOB" evidence="2">
    <location>
        <begin position="12"/>
        <end position="113"/>
    </location>
</feature>
<evidence type="ECO:0000259" key="2">
    <source>
        <dbReference type="PROSITE" id="PS50891"/>
    </source>
</evidence>
<protein>
    <recommendedName>
        <fullName evidence="2">LOB domain-containing protein</fullName>
    </recommendedName>
</protein>
<reference evidence="3 4" key="1">
    <citation type="submission" date="2024-02" db="EMBL/GenBank/DDBJ databases">
        <authorList>
            <consortium name="ELIXIR-Norway"/>
            <consortium name="Elixir Norway"/>
        </authorList>
    </citation>
    <scope>NUCLEOTIDE SEQUENCE [LARGE SCALE GENOMIC DNA]</scope>
</reference>
<proteinExistence type="inferred from homology"/>
<dbReference type="PROSITE" id="PS50891">
    <property type="entry name" value="LOB"/>
    <property type="match status" value="1"/>
</dbReference>
<dbReference type="InterPro" id="IPR004883">
    <property type="entry name" value="LOB"/>
</dbReference>
<evidence type="ECO:0000313" key="4">
    <source>
        <dbReference type="Proteomes" id="UP001497444"/>
    </source>
</evidence>
<evidence type="ECO:0000313" key="3">
    <source>
        <dbReference type="EMBL" id="CAK9268159.1"/>
    </source>
</evidence>
<dbReference type="PANTHER" id="PTHR31301:SF21">
    <property type="entry name" value="LOB DOMAIN-CONTAINING PROTEIN 27-RELATED"/>
    <property type="match status" value="1"/>
</dbReference>
<organism evidence="3 4">
    <name type="scientific">Sphagnum jensenii</name>
    <dbReference type="NCBI Taxonomy" id="128206"/>
    <lineage>
        <taxon>Eukaryota</taxon>
        <taxon>Viridiplantae</taxon>
        <taxon>Streptophyta</taxon>
        <taxon>Embryophyta</taxon>
        <taxon>Bryophyta</taxon>
        <taxon>Sphagnophytina</taxon>
        <taxon>Sphagnopsida</taxon>
        <taxon>Sphagnales</taxon>
        <taxon>Sphagnaceae</taxon>
        <taxon>Sphagnum</taxon>
    </lineage>
</organism>
<comment type="similarity">
    <text evidence="1">Belongs to the LOB domain-containing protein family.</text>
</comment>
<gene>
    <name evidence="3" type="ORF">CSSPJE1EN1_LOCUS13637</name>
</gene>